<keyword evidence="3" id="KW-1185">Reference proteome</keyword>
<dbReference type="Proteomes" id="UP000828390">
    <property type="component" value="Unassembled WGS sequence"/>
</dbReference>
<reference evidence="2" key="1">
    <citation type="journal article" date="2019" name="bioRxiv">
        <title>The Genome of the Zebra Mussel, Dreissena polymorpha: A Resource for Invasive Species Research.</title>
        <authorList>
            <person name="McCartney M.A."/>
            <person name="Auch B."/>
            <person name="Kono T."/>
            <person name="Mallez S."/>
            <person name="Zhang Y."/>
            <person name="Obille A."/>
            <person name="Becker A."/>
            <person name="Abrahante J.E."/>
            <person name="Garbe J."/>
            <person name="Badalamenti J.P."/>
            <person name="Herman A."/>
            <person name="Mangelson H."/>
            <person name="Liachko I."/>
            <person name="Sullivan S."/>
            <person name="Sone E.D."/>
            <person name="Koren S."/>
            <person name="Silverstein K.A.T."/>
            <person name="Beckman K.B."/>
            <person name="Gohl D.M."/>
        </authorList>
    </citation>
    <scope>NUCLEOTIDE SEQUENCE</scope>
    <source>
        <strain evidence="2">Duluth1</strain>
        <tissue evidence="2">Whole animal</tissue>
    </source>
</reference>
<protein>
    <submittedName>
        <fullName evidence="2">Uncharacterized protein</fullName>
    </submittedName>
</protein>
<evidence type="ECO:0000313" key="3">
    <source>
        <dbReference type="Proteomes" id="UP000828390"/>
    </source>
</evidence>
<reference evidence="2" key="2">
    <citation type="submission" date="2020-11" db="EMBL/GenBank/DDBJ databases">
        <authorList>
            <person name="McCartney M.A."/>
            <person name="Auch B."/>
            <person name="Kono T."/>
            <person name="Mallez S."/>
            <person name="Becker A."/>
            <person name="Gohl D.M."/>
            <person name="Silverstein K.A.T."/>
            <person name="Koren S."/>
            <person name="Bechman K.B."/>
            <person name="Herman A."/>
            <person name="Abrahante J.E."/>
            <person name="Garbe J."/>
        </authorList>
    </citation>
    <scope>NUCLEOTIDE SEQUENCE</scope>
    <source>
        <strain evidence="2">Duluth1</strain>
        <tissue evidence="2">Whole animal</tissue>
    </source>
</reference>
<dbReference type="AlphaFoldDB" id="A0A9D4DPI4"/>
<proteinExistence type="predicted"/>
<comment type="caution">
    <text evidence="2">The sequence shown here is derived from an EMBL/GenBank/DDBJ whole genome shotgun (WGS) entry which is preliminary data.</text>
</comment>
<sequence>MSQSRESRKSHNRLSDKRARLGSLELFDVDIKVFLNGTFRQEWSLLSPLFSLIGQLDLKECCQVSHAEVFCSLGWVVQFHVFCAVWLCLLVLQKVHINVMFI</sequence>
<feature type="transmembrane region" description="Helical" evidence="1">
    <location>
        <begin position="73"/>
        <end position="92"/>
    </location>
</feature>
<keyword evidence="1" id="KW-1133">Transmembrane helix</keyword>
<name>A0A9D4DPI4_DREPO</name>
<evidence type="ECO:0000313" key="2">
    <source>
        <dbReference type="EMBL" id="KAH3752491.1"/>
    </source>
</evidence>
<accession>A0A9D4DPI4</accession>
<evidence type="ECO:0000256" key="1">
    <source>
        <dbReference type="SAM" id="Phobius"/>
    </source>
</evidence>
<gene>
    <name evidence="2" type="ORF">DPMN_187109</name>
</gene>
<dbReference type="EMBL" id="JAIWYP010000010">
    <property type="protein sequence ID" value="KAH3752491.1"/>
    <property type="molecule type" value="Genomic_DNA"/>
</dbReference>
<keyword evidence="1" id="KW-0812">Transmembrane</keyword>
<keyword evidence="1" id="KW-0472">Membrane</keyword>
<organism evidence="2 3">
    <name type="scientific">Dreissena polymorpha</name>
    <name type="common">Zebra mussel</name>
    <name type="synonym">Mytilus polymorpha</name>
    <dbReference type="NCBI Taxonomy" id="45954"/>
    <lineage>
        <taxon>Eukaryota</taxon>
        <taxon>Metazoa</taxon>
        <taxon>Spiralia</taxon>
        <taxon>Lophotrochozoa</taxon>
        <taxon>Mollusca</taxon>
        <taxon>Bivalvia</taxon>
        <taxon>Autobranchia</taxon>
        <taxon>Heteroconchia</taxon>
        <taxon>Euheterodonta</taxon>
        <taxon>Imparidentia</taxon>
        <taxon>Neoheterodontei</taxon>
        <taxon>Myida</taxon>
        <taxon>Dreissenoidea</taxon>
        <taxon>Dreissenidae</taxon>
        <taxon>Dreissena</taxon>
    </lineage>
</organism>